<dbReference type="Gene3D" id="2.130.10.10">
    <property type="entry name" value="YVTN repeat-like/Quinoprotein amine dehydrogenase"/>
    <property type="match status" value="2"/>
</dbReference>
<dbReference type="STRING" id="30069.A0A182XWM9"/>
<dbReference type="RefSeq" id="XP_035895236.1">
    <property type="nucleotide sequence ID" value="XM_036039343.1"/>
</dbReference>
<dbReference type="Gene3D" id="1.25.40.10">
    <property type="entry name" value="Tetratricopeptide repeat domain"/>
    <property type="match status" value="1"/>
</dbReference>
<evidence type="ECO:0000256" key="3">
    <source>
        <dbReference type="SAM" id="MobiDB-lite"/>
    </source>
</evidence>
<dbReference type="EnsemblMetazoa" id="ASTEI00615-RA">
    <property type="protein sequence ID" value="ASTEI00615-PA"/>
    <property type="gene ID" value="ASTEI00615"/>
</dbReference>
<name>A0A182XWM9_ANOST</name>
<dbReference type="RefSeq" id="XP_035895238.1">
    <property type="nucleotide sequence ID" value="XM_036039345.1"/>
</dbReference>
<dbReference type="Pfam" id="PF00400">
    <property type="entry name" value="WD40"/>
    <property type="match status" value="3"/>
</dbReference>
<evidence type="ECO:0000256" key="1">
    <source>
        <dbReference type="ARBA" id="ARBA00022574"/>
    </source>
</evidence>
<reference evidence="4" key="2">
    <citation type="submission" date="2020-05" db="UniProtKB">
        <authorList>
            <consortium name="EnsemblMetazoa"/>
        </authorList>
    </citation>
    <scope>IDENTIFICATION</scope>
    <source>
        <strain evidence="4">Indian</strain>
    </source>
</reference>
<dbReference type="InterPro" id="IPR036322">
    <property type="entry name" value="WD40_repeat_dom_sf"/>
</dbReference>
<dbReference type="PROSITE" id="PS50082">
    <property type="entry name" value="WD_REPEATS_2"/>
    <property type="match status" value="1"/>
</dbReference>
<organism evidence="4 5">
    <name type="scientific">Anopheles stephensi</name>
    <name type="common">Indo-Pakistan malaria mosquito</name>
    <dbReference type="NCBI Taxonomy" id="30069"/>
    <lineage>
        <taxon>Eukaryota</taxon>
        <taxon>Metazoa</taxon>
        <taxon>Ecdysozoa</taxon>
        <taxon>Arthropoda</taxon>
        <taxon>Hexapoda</taxon>
        <taxon>Insecta</taxon>
        <taxon>Pterygota</taxon>
        <taxon>Neoptera</taxon>
        <taxon>Endopterygota</taxon>
        <taxon>Diptera</taxon>
        <taxon>Nematocera</taxon>
        <taxon>Culicoidea</taxon>
        <taxon>Culicidae</taxon>
        <taxon>Anophelinae</taxon>
        <taxon>Anopheles</taxon>
    </lineage>
</organism>
<dbReference type="VEuPathDB" id="VectorBase:ASTEI20_040844"/>
<dbReference type="InterPro" id="IPR015943">
    <property type="entry name" value="WD40/YVTN_repeat-like_dom_sf"/>
</dbReference>
<dbReference type="PANTHER" id="PTHR15574:SF40">
    <property type="entry name" value="WD AND TETRATRICOPEPTIDE REPEATS PROTEIN 1"/>
    <property type="match status" value="1"/>
</dbReference>
<dbReference type="Proteomes" id="UP000076408">
    <property type="component" value="Unassembled WGS sequence"/>
</dbReference>
<dbReference type="InterPro" id="IPR045151">
    <property type="entry name" value="DCAF8"/>
</dbReference>
<keyword evidence="2" id="KW-0677">Repeat</keyword>
<dbReference type="InterPro" id="IPR019734">
    <property type="entry name" value="TPR_rpt"/>
</dbReference>
<dbReference type="InterPro" id="IPR011990">
    <property type="entry name" value="TPR-like_helical_dom_sf"/>
</dbReference>
<keyword evidence="5" id="KW-1185">Reference proteome</keyword>
<dbReference type="SMART" id="SM00028">
    <property type="entry name" value="TPR"/>
    <property type="match status" value="3"/>
</dbReference>
<dbReference type="RefSeq" id="XP_035895234.1">
    <property type="nucleotide sequence ID" value="XM_036039341.1"/>
</dbReference>
<keyword evidence="1" id="KW-0853">WD repeat</keyword>
<dbReference type="RefSeq" id="XP_035895239.1">
    <property type="nucleotide sequence ID" value="XM_036039346.1"/>
</dbReference>
<sequence>MNMKPKQPYGNSTNVTKILTGRAYWDMEHVLRKRLRTAPQFVDNIELEAELRGHNGCVNCLQWSDNGQILASASDDFHVMLWDPFRHKQLHDLLTPHEGNIFSVKFLPKRNNSLLVTGAGDCKTYVFDINRQNDAPIRHCSCHSQRVKRLATSPRNAHMFWSAGEDGLVLQHDTRLPHVCRGQDANVLIDLRSYVFAAPEVKCIAINPQRPEQLAIGANDIYTRLYDRRMISLGKLDKSTNLVGDAGSNGNATESIPKDGCVQYFCPGHLGSKYQAAHQLGDIYQYKAVTYLTFSPDGSELLANMGTDHIYLYDITQPRHPLFLELPKFPSSAPNGSTNGSKRGGTEGASAGTEKTKHKFPPDVECLKKEGNASLEKDQFLQAINKYTQAIQKVNGKDCAIFYLNRATALMKRGWYGDVYAAVRDCHTALRLDPHYVKAHFRLAKALLKLEKLKEALICLEELIRRFPSYAKNPGILMLEKDIGIEMEKASERSQSGRSTEIENESNAEKERYWRTMAIDYGQRYIGHCNTKTDIKEANYFGDSNYIVAGSDDGNFFIWNRHTGIIHSIYQADELIVNCVQPHPFTCMLATSGIDHEVRLWSPQSPEKPAMRRITNVDIVVDDNQTHMQNDPFDSFTPEQAICRAS</sequence>
<dbReference type="PANTHER" id="PTHR15574">
    <property type="entry name" value="WD REPEAT DOMAIN-CONTAINING FAMILY"/>
    <property type="match status" value="1"/>
</dbReference>
<feature type="compositionally biased region" description="Polar residues" evidence="3">
    <location>
        <begin position="332"/>
        <end position="341"/>
    </location>
</feature>
<dbReference type="Pfam" id="PF14559">
    <property type="entry name" value="TPR_19"/>
    <property type="match status" value="1"/>
</dbReference>
<evidence type="ECO:0000313" key="4">
    <source>
        <dbReference type="EnsemblMetazoa" id="ASTEI00615-PA"/>
    </source>
</evidence>
<evidence type="ECO:0000313" key="5">
    <source>
        <dbReference type="Proteomes" id="UP000076408"/>
    </source>
</evidence>
<evidence type="ECO:0000256" key="2">
    <source>
        <dbReference type="ARBA" id="ARBA00022737"/>
    </source>
</evidence>
<dbReference type="KEGG" id="aste:118504628"/>
<dbReference type="GO" id="GO:0045717">
    <property type="term" value="P:negative regulation of fatty acid biosynthetic process"/>
    <property type="evidence" value="ECO:0007669"/>
    <property type="project" value="TreeGrafter"/>
</dbReference>
<dbReference type="VEuPathDB" id="VectorBase:ASTE004480"/>
<dbReference type="GO" id="GO:0005737">
    <property type="term" value="C:cytoplasm"/>
    <property type="evidence" value="ECO:0007669"/>
    <property type="project" value="TreeGrafter"/>
</dbReference>
<dbReference type="VEuPathDB" id="VectorBase:ASTEI00615"/>
<dbReference type="CTD" id="37073"/>
<proteinExistence type="predicted"/>
<dbReference type="SMART" id="SM00320">
    <property type="entry name" value="WD40"/>
    <property type="match status" value="7"/>
</dbReference>
<protein>
    <submittedName>
        <fullName evidence="4">Uncharacterized protein</fullName>
    </submittedName>
</protein>
<dbReference type="RefSeq" id="XP_035895235.1">
    <property type="nucleotide sequence ID" value="XM_036039342.1"/>
</dbReference>
<dbReference type="SUPFAM" id="SSF50978">
    <property type="entry name" value="WD40 repeat-like"/>
    <property type="match status" value="1"/>
</dbReference>
<dbReference type="GO" id="GO:0080008">
    <property type="term" value="C:Cul4-RING E3 ubiquitin ligase complex"/>
    <property type="evidence" value="ECO:0007669"/>
    <property type="project" value="TreeGrafter"/>
</dbReference>
<reference evidence="5" key="1">
    <citation type="journal article" date="2014" name="Genome Biol.">
        <title>Genome analysis of a major urban malaria vector mosquito, Anopheles stephensi.</title>
        <authorList>
            <person name="Jiang X."/>
            <person name="Peery A."/>
            <person name="Hall A.B."/>
            <person name="Sharma A."/>
            <person name="Chen X.G."/>
            <person name="Waterhouse R.M."/>
            <person name="Komissarov A."/>
            <person name="Riehle M.M."/>
            <person name="Shouche Y."/>
            <person name="Sharakhova M.V."/>
            <person name="Lawson D."/>
            <person name="Pakpour N."/>
            <person name="Arensburger P."/>
            <person name="Davidson V.L."/>
            <person name="Eiglmeier K."/>
            <person name="Emrich S."/>
            <person name="George P."/>
            <person name="Kennedy R.C."/>
            <person name="Mane S.P."/>
            <person name="Maslen G."/>
            <person name="Oringanje C."/>
            <person name="Qi Y."/>
            <person name="Settlage R."/>
            <person name="Tojo M."/>
            <person name="Tubio J.M."/>
            <person name="Unger M.F."/>
            <person name="Wang B."/>
            <person name="Vernick K.D."/>
            <person name="Ribeiro J.M."/>
            <person name="James A.A."/>
            <person name="Michel K."/>
            <person name="Riehle M.A."/>
            <person name="Luckhart S."/>
            <person name="Sharakhov I.V."/>
            <person name="Tu Z."/>
        </authorList>
    </citation>
    <scope>NUCLEOTIDE SEQUENCE [LARGE SCALE GENOMIC DNA]</scope>
    <source>
        <strain evidence="5">Indian</strain>
    </source>
</reference>
<dbReference type="InterPro" id="IPR001680">
    <property type="entry name" value="WD40_rpt"/>
</dbReference>
<feature type="region of interest" description="Disordered" evidence="3">
    <location>
        <begin position="332"/>
        <end position="357"/>
    </location>
</feature>
<dbReference type="AlphaFoldDB" id="A0A182XWM9"/>
<accession>A0A182XWM9</accession>
<dbReference type="OMA" id="YKQRYVG"/>
<dbReference type="GeneID" id="118504628"/>
<dbReference type="OrthoDB" id="4869960at2759"/>
<dbReference type="PROSITE" id="PS50294">
    <property type="entry name" value="WD_REPEATS_REGION"/>
    <property type="match status" value="1"/>
</dbReference>
<dbReference type="SUPFAM" id="SSF48452">
    <property type="entry name" value="TPR-like"/>
    <property type="match status" value="1"/>
</dbReference>